<evidence type="ECO:0000256" key="5">
    <source>
        <dbReference type="RuleBase" id="RU004404"/>
    </source>
</evidence>
<dbReference type="Proteomes" id="UP000284841">
    <property type="component" value="Unassembled WGS sequence"/>
</dbReference>
<gene>
    <name evidence="9" type="ORF">DW099_10805</name>
</gene>
<dbReference type="SUPFAM" id="SSF52096">
    <property type="entry name" value="ClpP/crotonase"/>
    <property type="match status" value="1"/>
</dbReference>
<dbReference type="GO" id="GO:0004175">
    <property type="term" value="F:endopeptidase activity"/>
    <property type="evidence" value="ECO:0007669"/>
    <property type="project" value="TreeGrafter"/>
</dbReference>
<evidence type="ECO:0000256" key="1">
    <source>
        <dbReference type="ARBA" id="ARBA00009179"/>
    </source>
</evidence>
<protein>
    <submittedName>
        <fullName evidence="9">S41 family peptidase</fullName>
    </submittedName>
</protein>
<keyword evidence="6" id="KW-0472">Membrane</keyword>
<dbReference type="GO" id="GO:0007165">
    <property type="term" value="P:signal transduction"/>
    <property type="evidence" value="ECO:0007669"/>
    <property type="project" value="TreeGrafter"/>
</dbReference>
<dbReference type="GO" id="GO:0006508">
    <property type="term" value="P:proteolysis"/>
    <property type="evidence" value="ECO:0007669"/>
    <property type="project" value="UniProtKB-KW"/>
</dbReference>
<dbReference type="InterPro" id="IPR029045">
    <property type="entry name" value="ClpP/crotonase-like_dom_sf"/>
</dbReference>
<dbReference type="STRING" id="1776384.GCA_900086585_00639"/>
<feature type="transmembrane region" description="Helical" evidence="6">
    <location>
        <begin position="45"/>
        <end position="66"/>
    </location>
</feature>
<evidence type="ECO:0000313" key="9">
    <source>
        <dbReference type="EMBL" id="RHJ87185.1"/>
    </source>
</evidence>
<evidence type="ECO:0000259" key="8">
    <source>
        <dbReference type="SMART" id="SM00245"/>
    </source>
</evidence>
<dbReference type="PANTHER" id="PTHR32060">
    <property type="entry name" value="TAIL-SPECIFIC PROTEASE"/>
    <property type="match status" value="1"/>
</dbReference>
<comment type="similarity">
    <text evidence="1 5">Belongs to the peptidase S41A family.</text>
</comment>
<dbReference type="CDD" id="cd06782">
    <property type="entry name" value="cpPDZ_CPP-like"/>
    <property type="match status" value="1"/>
</dbReference>
<dbReference type="CDD" id="cd07560">
    <property type="entry name" value="Peptidase_S41_CPP"/>
    <property type="match status" value="1"/>
</dbReference>
<dbReference type="InterPro" id="IPR004447">
    <property type="entry name" value="Peptidase_S41A"/>
</dbReference>
<dbReference type="NCBIfam" id="TIGR00225">
    <property type="entry name" value="prc"/>
    <property type="match status" value="1"/>
</dbReference>
<dbReference type="EMBL" id="QRMS01000003">
    <property type="protein sequence ID" value="RHJ87185.1"/>
    <property type="molecule type" value="Genomic_DNA"/>
</dbReference>
<feature type="domain" description="PDZ" evidence="7">
    <location>
        <begin position="146"/>
        <end position="220"/>
    </location>
</feature>
<evidence type="ECO:0000256" key="4">
    <source>
        <dbReference type="ARBA" id="ARBA00022825"/>
    </source>
</evidence>
<dbReference type="Pfam" id="PF13180">
    <property type="entry name" value="PDZ_2"/>
    <property type="match status" value="1"/>
</dbReference>
<comment type="caution">
    <text evidence="9">The sequence shown here is derived from an EMBL/GenBank/DDBJ whole genome shotgun (WGS) entry which is preliminary data.</text>
</comment>
<feature type="domain" description="Tail specific protease" evidence="8">
    <location>
        <begin position="222"/>
        <end position="429"/>
    </location>
</feature>
<dbReference type="AlphaFoldDB" id="A0A415E0P0"/>
<dbReference type="SMART" id="SM00245">
    <property type="entry name" value="TSPc"/>
    <property type="match status" value="1"/>
</dbReference>
<dbReference type="Pfam" id="PF03572">
    <property type="entry name" value="Peptidase_S41"/>
    <property type="match status" value="1"/>
</dbReference>
<dbReference type="InterPro" id="IPR036034">
    <property type="entry name" value="PDZ_sf"/>
</dbReference>
<dbReference type="PANTHER" id="PTHR32060:SF30">
    <property type="entry name" value="CARBOXY-TERMINAL PROCESSING PROTEASE CTPA"/>
    <property type="match status" value="1"/>
</dbReference>
<sequence length="459" mass="50784">MSSASGICCKSPCLRQKKLAGSYAPLSIKLQKGDYTVKKNFKMGMIAGILVGVLVTAGIGSAAFFATDGFTNLTREKNRLDLMTINKSIRELETMIDENYLNKKDNQKLEQYIYKGLFAGLGDPYSEYYTASEYKSLKTETTGSYCGIGVRIVQDNQTLETSVVELFKNSPAVKAGMKEQDIIKGVDGVDVTTMDLDSIVNDHIIGKEGTKVKIKIYRPTTKDTLTLEITRRQVEAEYIKSEMLENKTGYISVSSFAVATTKQFTTAVENLKKEGAKSLIIDLRNNPGGVLNSAVDMLASILPDGKLVYTKDKNGKGEEYYSKDGQIRYKSNDGYRDKAYPKKDSGQLNLPMVVLINQNSASASEVFAQSMKDYKWATIIGTKSFGKGIVQNLIPRADGSAVKLTVSSYFTKNGNVIQDKGVTPDIEIKQSGKWKRSTLLPPHDEDRQLQRAIKELKDK</sequence>
<dbReference type="InterPro" id="IPR005151">
    <property type="entry name" value="Tail-specific_protease"/>
</dbReference>
<dbReference type="SMART" id="SM00228">
    <property type="entry name" value="PDZ"/>
    <property type="match status" value="1"/>
</dbReference>
<evidence type="ECO:0000313" key="10">
    <source>
        <dbReference type="Proteomes" id="UP000284841"/>
    </source>
</evidence>
<evidence type="ECO:0000256" key="6">
    <source>
        <dbReference type="SAM" id="Phobius"/>
    </source>
</evidence>
<dbReference type="InterPro" id="IPR001478">
    <property type="entry name" value="PDZ"/>
</dbReference>
<organism evidence="9 10">
    <name type="scientific">Emergencia timonensis</name>
    <dbReference type="NCBI Taxonomy" id="1776384"/>
    <lineage>
        <taxon>Bacteria</taxon>
        <taxon>Bacillati</taxon>
        <taxon>Bacillota</taxon>
        <taxon>Clostridia</taxon>
        <taxon>Peptostreptococcales</taxon>
        <taxon>Anaerovoracaceae</taxon>
        <taxon>Emergencia</taxon>
    </lineage>
</organism>
<keyword evidence="10" id="KW-1185">Reference proteome</keyword>
<proteinExistence type="inferred from homology"/>
<evidence type="ECO:0000259" key="7">
    <source>
        <dbReference type="SMART" id="SM00228"/>
    </source>
</evidence>
<keyword evidence="6" id="KW-1133">Transmembrane helix</keyword>
<keyword evidence="2 5" id="KW-0645">Protease</keyword>
<dbReference type="SUPFAM" id="SSF50156">
    <property type="entry name" value="PDZ domain-like"/>
    <property type="match status" value="1"/>
</dbReference>
<keyword evidence="4 5" id="KW-0720">Serine protease</keyword>
<dbReference type="Gene3D" id="2.30.42.10">
    <property type="match status" value="1"/>
</dbReference>
<keyword evidence="6" id="KW-0812">Transmembrane</keyword>
<accession>A0A415E0P0</accession>
<evidence type="ECO:0000256" key="3">
    <source>
        <dbReference type="ARBA" id="ARBA00022801"/>
    </source>
</evidence>
<dbReference type="GO" id="GO:0008236">
    <property type="term" value="F:serine-type peptidase activity"/>
    <property type="evidence" value="ECO:0007669"/>
    <property type="project" value="UniProtKB-KW"/>
</dbReference>
<dbReference type="GO" id="GO:0030288">
    <property type="term" value="C:outer membrane-bounded periplasmic space"/>
    <property type="evidence" value="ECO:0007669"/>
    <property type="project" value="TreeGrafter"/>
</dbReference>
<reference evidence="9 10" key="1">
    <citation type="submission" date="2018-08" db="EMBL/GenBank/DDBJ databases">
        <title>A genome reference for cultivated species of the human gut microbiota.</title>
        <authorList>
            <person name="Zou Y."/>
            <person name="Xue W."/>
            <person name="Luo G."/>
        </authorList>
    </citation>
    <scope>NUCLEOTIDE SEQUENCE [LARGE SCALE GENOMIC DNA]</scope>
    <source>
        <strain evidence="9 10">AM07-24</strain>
    </source>
</reference>
<dbReference type="Gene3D" id="3.90.226.10">
    <property type="entry name" value="2-enoyl-CoA Hydratase, Chain A, domain 1"/>
    <property type="match status" value="1"/>
</dbReference>
<keyword evidence="3 5" id="KW-0378">Hydrolase</keyword>
<evidence type="ECO:0000256" key="2">
    <source>
        <dbReference type="ARBA" id="ARBA00022670"/>
    </source>
</evidence>
<dbReference type="OrthoDB" id="9812068at2"/>
<name>A0A415E0P0_9FIRM</name>
<dbReference type="Gene3D" id="3.30.750.44">
    <property type="match status" value="1"/>
</dbReference>